<protein>
    <submittedName>
        <fullName evidence="1">Uncharacterized protein</fullName>
    </submittedName>
</protein>
<dbReference type="Proteomes" id="UP001396334">
    <property type="component" value="Unassembled WGS sequence"/>
</dbReference>
<organism evidence="1 2">
    <name type="scientific">Hibiscus sabdariffa</name>
    <name type="common">roselle</name>
    <dbReference type="NCBI Taxonomy" id="183260"/>
    <lineage>
        <taxon>Eukaryota</taxon>
        <taxon>Viridiplantae</taxon>
        <taxon>Streptophyta</taxon>
        <taxon>Embryophyta</taxon>
        <taxon>Tracheophyta</taxon>
        <taxon>Spermatophyta</taxon>
        <taxon>Magnoliopsida</taxon>
        <taxon>eudicotyledons</taxon>
        <taxon>Gunneridae</taxon>
        <taxon>Pentapetalae</taxon>
        <taxon>rosids</taxon>
        <taxon>malvids</taxon>
        <taxon>Malvales</taxon>
        <taxon>Malvaceae</taxon>
        <taxon>Malvoideae</taxon>
        <taxon>Hibiscus</taxon>
    </lineage>
</organism>
<sequence length="85" mass="9024">MGNDGSKAIIKVDERRGGNPSPSVYIYLQPFFLCGNDEQGDARLSRALVGAASLLYPILFCPIASHGGCESCPSFRFIVGGKSSL</sequence>
<keyword evidence="2" id="KW-1185">Reference proteome</keyword>
<accession>A0ABR1ZM24</accession>
<evidence type="ECO:0000313" key="1">
    <source>
        <dbReference type="EMBL" id="KAK8481642.1"/>
    </source>
</evidence>
<gene>
    <name evidence="1" type="ORF">V6N11_048047</name>
</gene>
<comment type="caution">
    <text evidence="1">The sequence shown here is derived from an EMBL/GenBank/DDBJ whole genome shotgun (WGS) entry which is preliminary data.</text>
</comment>
<name>A0ABR1ZM24_9ROSI</name>
<dbReference type="EMBL" id="JBBPBN010000874">
    <property type="protein sequence ID" value="KAK8481642.1"/>
    <property type="molecule type" value="Genomic_DNA"/>
</dbReference>
<reference evidence="1 2" key="1">
    <citation type="journal article" date="2024" name="G3 (Bethesda)">
        <title>Genome assembly of Hibiscus sabdariffa L. provides insights into metabolisms of medicinal natural products.</title>
        <authorList>
            <person name="Kim T."/>
        </authorList>
    </citation>
    <scope>NUCLEOTIDE SEQUENCE [LARGE SCALE GENOMIC DNA]</scope>
    <source>
        <strain evidence="1">TK-2024</strain>
        <tissue evidence="1">Old leaves</tissue>
    </source>
</reference>
<evidence type="ECO:0000313" key="2">
    <source>
        <dbReference type="Proteomes" id="UP001396334"/>
    </source>
</evidence>
<proteinExistence type="predicted"/>